<proteinExistence type="predicted"/>
<evidence type="ECO:0000313" key="2">
    <source>
        <dbReference type="EMBL" id="NIJ54617.1"/>
    </source>
</evidence>
<dbReference type="Proteomes" id="UP001179181">
    <property type="component" value="Unassembled WGS sequence"/>
</dbReference>
<dbReference type="InterPro" id="IPR029010">
    <property type="entry name" value="ThuA-like"/>
</dbReference>
<dbReference type="Pfam" id="PF06283">
    <property type="entry name" value="ThuA"/>
    <property type="match status" value="1"/>
</dbReference>
<keyword evidence="3" id="KW-1185">Reference proteome</keyword>
<dbReference type="EMBL" id="JAASQJ010000003">
    <property type="protein sequence ID" value="NIJ54617.1"/>
    <property type="molecule type" value="Genomic_DNA"/>
</dbReference>
<organism evidence="2 3">
    <name type="scientific">Dyadobacter arcticus</name>
    <dbReference type="NCBI Taxonomy" id="1078754"/>
    <lineage>
        <taxon>Bacteria</taxon>
        <taxon>Pseudomonadati</taxon>
        <taxon>Bacteroidota</taxon>
        <taxon>Cytophagia</taxon>
        <taxon>Cytophagales</taxon>
        <taxon>Spirosomataceae</taxon>
        <taxon>Dyadobacter</taxon>
    </lineage>
</organism>
<name>A0ABX0UNQ5_9BACT</name>
<dbReference type="RefSeq" id="WP_167273029.1">
    <property type="nucleotide sequence ID" value="NZ_JAASQJ010000003.1"/>
</dbReference>
<dbReference type="SUPFAM" id="SSF52317">
    <property type="entry name" value="Class I glutamine amidotransferase-like"/>
    <property type="match status" value="1"/>
</dbReference>
<dbReference type="InterPro" id="IPR029062">
    <property type="entry name" value="Class_I_gatase-like"/>
</dbReference>
<feature type="domain" description="ThuA-like" evidence="1">
    <location>
        <begin position="57"/>
        <end position="247"/>
    </location>
</feature>
<protein>
    <recommendedName>
        <fullName evidence="1">ThuA-like domain-containing protein</fullName>
    </recommendedName>
</protein>
<accession>A0ABX0UNQ5</accession>
<sequence>MKKTFFMLLVSTLTICRGYGQQVLIVADEIPAMEVLAGALKDYENLDSKIVVQSEMPASLTGFRAVVIYIHKDLDPDAERAFIDYTQNGGRLICLHHSVSSMKRKNASWFTFLDLDLPTGEVESGGYKYVGDIDMIVVNLAPKHFITTNKIRYDSTFSFTPDVRKKEEKRDGFVLSRTEAFLNHNLHVNPARTILLGMIMQDKSGKKWMQSRSAWYMPAGKGWIFYSQPGHAVSDFENQHYARIVTNMVVFETGKRGR</sequence>
<reference evidence="2 3" key="1">
    <citation type="submission" date="2020-03" db="EMBL/GenBank/DDBJ databases">
        <title>Genomic Encyclopedia of Type Strains, Phase IV (KMG-IV): sequencing the most valuable type-strain genomes for metagenomic binning, comparative biology and taxonomic classification.</title>
        <authorList>
            <person name="Goeker M."/>
        </authorList>
    </citation>
    <scope>NUCLEOTIDE SEQUENCE [LARGE SCALE GENOMIC DNA]</scope>
    <source>
        <strain evidence="2 3">DSM 102865</strain>
    </source>
</reference>
<comment type="caution">
    <text evidence="2">The sequence shown here is derived from an EMBL/GenBank/DDBJ whole genome shotgun (WGS) entry which is preliminary data.</text>
</comment>
<gene>
    <name evidence="2" type="ORF">FHS68_003799</name>
</gene>
<evidence type="ECO:0000313" key="3">
    <source>
        <dbReference type="Proteomes" id="UP001179181"/>
    </source>
</evidence>
<evidence type="ECO:0000259" key="1">
    <source>
        <dbReference type="Pfam" id="PF06283"/>
    </source>
</evidence>
<dbReference type="Gene3D" id="3.40.50.880">
    <property type="match status" value="1"/>
</dbReference>